<dbReference type="InterPro" id="IPR055781">
    <property type="entry name" value="DUF7357"/>
</dbReference>
<dbReference type="Pfam" id="PF24054">
    <property type="entry name" value="DUF7357"/>
    <property type="match status" value="1"/>
</dbReference>
<name>A0A9P4Q8E1_9PEZI</name>
<feature type="compositionally biased region" description="Basic and acidic residues" evidence="1">
    <location>
        <begin position="531"/>
        <end position="543"/>
    </location>
</feature>
<dbReference type="OrthoDB" id="5368821at2759"/>
<keyword evidence="4" id="KW-1185">Reference proteome</keyword>
<feature type="compositionally biased region" description="Basic residues" evidence="1">
    <location>
        <begin position="327"/>
        <end position="339"/>
    </location>
</feature>
<feature type="compositionally biased region" description="Basic and acidic residues" evidence="1">
    <location>
        <begin position="170"/>
        <end position="184"/>
    </location>
</feature>
<evidence type="ECO:0000256" key="1">
    <source>
        <dbReference type="SAM" id="MobiDB-lite"/>
    </source>
</evidence>
<feature type="domain" description="DUF7357" evidence="2">
    <location>
        <begin position="1"/>
        <end position="132"/>
    </location>
</feature>
<sequence length="843" mass="93736">MRLRLQIRRQDLPTVNTLWPLSDQQLKQPISQLLASVNDTFPLETDKWGLEDYIVQVGGYECLHYHEIGNICRDDEEVVIRPLQYAEVRGRTLLGRTQIHSNGMHLVDGVPFGRPLVRSAPIRPTGVRIPPRKKVRIGEERSDELAEFAYGLGPSLEDRVNNEYGQLVRPGDHASAEAGDDHANPRQITWQPHTFDDGEDDGEEDEEEDLDFDDGDVGEDQDSSSASGSSSNDDVDESDSKDVSELDADDSSNHSVSSTSDASSSSSSLSDSDSQSDTSSSGDDSPDIAIKKHVTRLDSLQSNPAMRTRSASTTSLPYQGKQETKNRNARRRDSKRLAHLKNEGVLLNDATFEDMRRYDLGESTPLDTSHTEEPNVPQVGADGNATSVTTDSTSTKTLLHEQEYNVQQLPTAKKHKASRVNNPKPDSAEFEKRRRALLNDLAESGVELRHPQTLLRESTVAPEEMSSKDPTISQSINGANEPATLEQQGAAVVDSNKSNAMVPPAVVRRAKLDLASSKRFLFGSLGVRVPKSREEKDRLQKKLADRHKTRSGNALAPEMAGTTAQQDEEEEGQGDDDHPDAWRSKIILRAVECVEEGVNLSTPPFPFYQRWDVQQQRQGKRKKSKSGKYMAVNKKRKYGGEPDEYFEIYDKYNTDGYGDELDYDGAAQDDVHYYDEGEYCEEGALFNGHTEGQEGNKYTFHREEDDGFPQLPADISSLPIVSEPNAQAASFVVFTEFTVSAATHWSPASVTRTAQLVSKEEDPDNAGKTAWTIKLALRDLPPREFDGDGNRVYSKFETETFSDDEDGEGGDSHQREKVVEWAEIEACAPVRLLKKPEASELEI</sequence>
<feature type="compositionally biased region" description="Polar residues" evidence="1">
    <location>
        <begin position="298"/>
        <end position="317"/>
    </location>
</feature>
<feature type="compositionally biased region" description="Acidic residues" evidence="1">
    <location>
        <begin position="197"/>
        <end position="222"/>
    </location>
</feature>
<organism evidence="3 4">
    <name type="scientific">Polychaeton citri CBS 116435</name>
    <dbReference type="NCBI Taxonomy" id="1314669"/>
    <lineage>
        <taxon>Eukaryota</taxon>
        <taxon>Fungi</taxon>
        <taxon>Dikarya</taxon>
        <taxon>Ascomycota</taxon>
        <taxon>Pezizomycotina</taxon>
        <taxon>Dothideomycetes</taxon>
        <taxon>Dothideomycetidae</taxon>
        <taxon>Capnodiales</taxon>
        <taxon>Capnodiaceae</taxon>
        <taxon>Polychaeton</taxon>
    </lineage>
</organism>
<protein>
    <recommendedName>
        <fullName evidence="2">DUF7357 domain-containing protein</fullName>
    </recommendedName>
</protein>
<feature type="region of interest" description="Disordered" evidence="1">
    <location>
        <begin position="456"/>
        <end position="477"/>
    </location>
</feature>
<feature type="region of interest" description="Disordered" evidence="1">
    <location>
        <begin position="170"/>
        <end position="343"/>
    </location>
</feature>
<gene>
    <name evidence="3" type="ORF">K431DRAFT_284973</name>
</gene>
<feature type="compositionally biased region" description="Low complexity" evidence="1">
    <location>
        <begin position="223"/>
        <end position="232"/>
    </location>
</feature>
<evidence type="ECO:0000313" key="4">
    <source>
        <dbReference type="Proteomes" id="UP000799441"/>
    </source>
</evidence>
<dbReference type="EMBL" id="MU003791">
    <property type="protein sequence ID" value="KAF2721375.1"/>
    <property type="molecule type" value="Genomic_DNA"/>
</dbReference>
<proteinExistence type="predicted"/>
<dbReference type="Proteomes" id="UP000799441">
    <property type="component" value="Unassembled WGS sequence"/>
</dbReference>
<feature type="region of interest" description="Disordered" evidence="1">
    <location>
        <begin position="797"/>
        <end position="817"/>
    </location>
</feature>
<comment type="caution">
    <text evidence="3">The sequence shown here is derived from an EMBL/GenBank/DDBJ whole genome shotgun (WGS) entry which is preliminary data.</text>
</comment>
<reference evidence="3" key="1">
    <citation type="journal article" date="2020" name="Stud. Mycol.">
        <title>101 Dothideomycetes genomes: a test case for predicting lifestyles and emergence of pathogens.</title>
        <authorList>
            <person name="Haridas S."/>
            <person name="Albert R."/>
            <person name="Binder M."/>
            <person name="Bloem J."/>
            <person name="Labutti K."/>
            <person name="Salamov A."/>
            <person name="Andreopoulos B."/>
            <person name="Baker S."/>
            <person name="Barry K."/>
            <person name="Bills G."/>
            <person name="Bluhm B."/>
            <person name="Cannon C."/>
            <person name="Castanera R."/>
            <person name="Culley D."/>
            <person name="Daum C."/>
            <person name="Ezra D."/>
            <person name="Gonzalez J."/>
            <person name="Henrissat B."/>
            <person name="Kuo A."/>
            <person name="Liang C."/>
            <person name="Lipzen A."/>
            <person name="Lutzoni F."/>
            <person name="Magnuson J."/>
            <person name="Mondo S."/>
            <person name="Nolan M."/>
            <person name="Ohm R."/>
            <person name="Pangilinan J."/>
            <person name="Park H.-J."/>
            <person name="Ramirez L."/>
            <person name="Alfaro M."/>
            <person name="Sun H."/>
            <person name="Tritt A."/>
            <person name="Yoshinaga Y."/>
            <person name="Zwiers L.-H."/>
            <person name="Turgeon B."/>
            <person name="Goodwin S."/>
            <person name="Spatafora J."/>
            <person name="Crous P."/>
            <person name="Grigoriev I."/>
        </authorList>
    </citation>
    <scope>NUCLEOTIDE SEQUENCE</scope>
    <source>
        <strain evidence="3">CBS 116435</strain>
    </source>
</reference>
<feature type="compositionally biased region" description="Polar residues" evidence="1">
    <location>
        <begin position="468"/>
        <end position="477"/>
    </location>
</feature>
<feature type="compositionally biased region" description="Low complexity" evidence="1">
    <location>
        <begin position="253"/>
        <end position="283"/>
    </location>
</feature>
<feature type="compositionally biased region" description="Acidic residues" evidence="1">
    <location>
        <begin position="800"/>
        <end position="809"/>
    </location>
</feature>
<feature type="region of interest" description="Disordered" evidence="1">
    <location>
        <begin position="410"/>
        <end position="431"/>
    </location>
</feature>
<dbReference type="AlphaFoldDB" id="A0A9P4Q8E1"/>
<evidence type="ECO:0000259" key="2">
    <source>
        <dbReference type="Pfam" id="PF24054"/>
    </source>
</evidence>
<evidence type="ECO:0000313" key="3">
    <source>
        <dbReference type="EMBL" id="KAF2721375.1"/>
    </source>
</evidence>
<feature type="region of interest" description="Disordered" evidence="1">
    <location>
        <begin position="531"/>
        <end position="580"/>
    </location>
</feature>
<accession>A0A9P4Q8E1</accession>
<feature type="region of interest" description="Disordered" evidence="1">
    <location>
        <begin position="358"/>
        <end position="394"/>
    </location>
</feature>